<sequence>MQVTIFSTTTCPYCKMLKDYLNERKISFVEKLVDLDENAKDEMSKLSGGFLGVPFVHITLDDGRSETVIGFDKVKIDQIIGQPIK</sequence>
<accession>A0A0G0RRL9</accession>
<dbReference type="Gene3D" id="3.40.30.10">
    <property type="entry name" value="Glutaredoxin"/>
    <property type="match status" value="1"/>
</dbReference>
<dbReference type="CDD" id="cd02976">
    <property type="entry name" value="NrdH"/>
    <property type="match status" value="1"/>
</dbReference>
<dbReference type="SUPFAM" id="SSF52833">
    <property type="entry name" value="Thioredoxin-like"/>
    <property type="match status" value="1"/>
</dbReference>
<gene>
    <name evidence="2" type="ORF">UT93_C0024G0002</name>
</gene>
<dbReference type="EMBL" id="LBYR01000024">
    <property type="protein sequence ID" value="KKR55334.1"/>
    <property type="molecule type" value="Genomic_DNA"/>
</dbReference>
<feature type="domain" description="Glutaredoxin" evidence="1">
    <location>
        <begin position="3"/>
        <end position="57"/>
    </location>
</feature>
<protein>
    <submittedName>
        <fullName evidence="2">Glutaredoxin</fullName>
    </submittedName>
</protein>
<dbReference type="Pfam" id="PF00462">
    <property type="entry name" value="Glutaredoxin"/>
    <property type="match status" value="1"/>
</dbReference>
<evidence type="ECO:0000313" key="2">
    <source>
        <dbReference type="EMBL" id="KKR55334.1"/>
    </source>
</evidence>
<name>A0A0G0RRL9_9BACT</name>
<dbReference type="PROSITE" id="PS51354">
    <property type="entry name" value="GLUTAREDOXIN_2"/>
    <property type="match status" value="1"/>
</dbReference>
<reference evidence="2 3" key="1">
    <citation type="journal article" date="2015" name="Nature">
        <title>rRNA introns, odd ribosomes, and small enigmatic genomes across a large radiation of phyla.</title>
        <authorList>
            <person name="Brown C.T."/>
            <person name="Hug L.A."/>
            <person name="Thomas B.C."/>
            <person name="Sharon I."/>
            <person name="Castelle C.J."/>
            <person name="Singh A."/>
            <person name="Wilkins M.J."/>
            <person name="Williams K.H."/>
            <person name="Banfield J.F."/>
        </authorList>
    </citation>
    <scope>NUCLEOTIDE SEQUENCE [LARGE SCALE GENOMIC DNA]</scope>
</reference>
<dbReference type="InterPro" id="IPR002109">
    <property type="entry name" value="Glutaredoxin"/>
</dbReference>
<dbReference type="AlphaFoldDB" id="A0A0G0RRL9"/>
<dbReference type="Proteomes" id="UP000034627">
    <property type="component" value="Unassembled WGS sequence"/>
</dbReference>
<dbReference type="InterPro" id="IPR036249">
    <property type="entry name" value="Thioredoxin-like_sf"/>
</dbReference>
<organism evidence="2 3">
    <name type="scientific">Candidatus Woesebacteria bacterium GW2011_GWF1_40_24</name>
    <dbReference type="NCBI Taxonomy" id="1618601"/>
    <lineage>
        <taxon>Bacteria</taxon>
        <taxon>Candidatus Woeseibacteriota</taxon>
    </lineage>
</organism>
<evidence type="ECO:0000259" key="1">
    <source>
        <dbReference type="Pfam" id="PF00462"/>
    </source>
</evidence>
<comment type="caution">
    <text evidence="2">The sequence shown here is derived from an EMBL/GenBank/DDBJ whole genome shotgun (WGS) entry which is preliminary data.</text>
</comment>
<proteinExistence type="predicted"/>
<evidence type="ECO:0000313" key="3">
    <source>
        <dbReference type="Proteomes" id="UP000034627"/>
    </source>
</evidence>